<organism evidence="1">
    <name type="scientific">marine sediment metagenome</name>
    <dbReference type="NCBI Taxonomy" id="412755"/>
    <lineage>
        <taxon>unclassified sequences</taxon>
        <taxon>metagenomes</taxon>
        <taxon>ecological metagenomes</taxon>
    </lineage>
</organism>
<evidence type="ECO:0000313" key="1">
    <source>
        <dbReference type="EMBL" id="KKK62754.1"/>
    </source>
</evidence>
<protein>
    <submittedName>
        <fullName evidence="1">Uncharacterized protein</fullName>
    </submittedName>
</protein>
<reference evidence="1" key="1">
    <citation type="journal article" date="2015" name="Nature">
        <title>Complex archaea that bridge the gap between prokaryotes and eukaryotes.</title>
        <authorList>
            <person name="Spang A."/>
            <person name="Saw J.H."/>
            <person name="Jorgensen S.L."/>
            <person name="Zaremba-Niedzwiedzka K."/>
            <person name="Martijn J."/>
            <person name="Lind A.E."/>
            <person name="van Eijk R."/>
            <person name="Schleper C."/>
            <person name="Guy L."/>
            <person name="Ettema T.J."/>
        </authorList>
    </citation>
    <scope>NUCLEOTIDE SEQUENCE</scope>
</reference>
<gene>
    <name evidence="1" type="ORF">LCGC14_3001190</name>
</gene>
<accession>A0A0F8Z8K7</accession>
<comment type="caution">
    <text evidence="1">The sequence shown here is derived from an EMBL/GenBank/DDBJ whole genome shotgun (WGS) entry which is preliminary data.</text>
</comment>
<sequence length="61" mass="6967">MRKALNKRLPEEVFSRIHQDIGTASMCWKKPEGAGNFDAMRASNIAFELCHYVADLIDKKN</sequence>
<dbReference type="EMBL" id="LAZR01061845">
    <property type="protein sequence ID" value="KKK62754.1"/>
    <property type="molecule type" value="Genomic_DNA"/>
</dbReference>
<proteinExistence type="predicted"/>
<name>A0A0F8Z8K7_9ZZZZ</name>
<dbReference type="AlphaFoldDB" id="A0A0F8Z8K7"/>